<dbReference type="AlphaFoldDB" id="A0A974WE24"/>
<dbReference type="PANTHER" id="PTHR31435">
    <property type="entry name" value="PROTEIN NATD1"/>
    <property type="match status" value="1"/>
</dbReference>
<accession>A0A974WE24</accession>
<evidence type="ECO:0000313" key="3">
    <source>
        <dbReference type="Proteomes" id="UP000662783"/>
    </source>
</evidence>
<organism evidence="2 3">
    <name type="scientific">Fulvivirga lutea</name>
    <dbReference type="NCBI Taxonomy" id="2810512"/>
    <lineage>
        <taxon>Bacteria</taxon>
        <taxon>Pseudomonadati</taxon>
        <taxon>Bacteroidota</taxon>
        <taxon>Cytophagia</taxon>
        <taxon>Cytophagales</taxon>
        <taxon>Fulvivirgaceae</taxon>
        <taxon>Fulvivirga</taxon>
    </lineage>
</organism>
<dbReference type="PANTHER" id="PTHR31435:SF9">
    <property type="entry name" value="PROTEIN NATD1"/>
    <property type="match status" value="1"/>
</dbReference>
<dbReference type="SUPFAM" id="SSF55729">
    <property type="entry name" value="Acyl-CoA N-acyltransferases (Nat)"/>
    <property type="match status" value="1"/>
</dbReference>
<sequence length="101" mass="11803">MQIVNNKTNYQFETIVDGEKAELQYRIRDNTVYYMHTWVPESIEGRGIASALAKFGLEYAKGNRYQIVVYCPFVVAYVKKHPEYLELLNTNYQTKEKLLGS</sequence>
<dbReference type="KEGG" id="fuv:JR347_13130"/>
<gene>
    <name evidence="2" type="ORF">JR347_13130</name>
</gene>
<dbReference type="Proteomes" id="UP000662783">
    <property type="component" value="Chromosome"/>
</dbReference>
<protein>
    <submittedName>
        <fullName evidence="2">N-acetyltransferase</fullName>
    </submittedName>
</protein>
<dbReference type="EMBL" id="CP070608">
    <property type="protein sequence ID" value="QSE96538.1"/>
    <property type="molecule type" value="Genomic_DNA"/>
</dbReference>
<evidence type="ECO:0000313" key="2">
    <source>
        <dbReference type="EMBL" id="QSE96538.1"/>
    </source>
</evidence>
<dbReference type="InterPro" id="IPR031165">
    <property type="entry name" value="GNAT_YJDJ"/>
</dbReference>
<dbReference type="RefSeq" id="WP_205721052.1">
    <property type="nucleotide sequence ID" value="NZ_CP070608.1"/>
</dbReference>
<dbReference type="Pfam" id="PF14542">
    <property type="entry name" value="Acetyltransf_CG"/>
    <property type="match status" value="1"/>
</dbReference>
<keyword evidence="3" id="KW-1185">Reference proteome</keyword>
<dbReference type="Gene3D" id="3.40.630.30">
    <property type="match status" value="1"/>
</dbReference>
<evidence type="ECO:0000259" key="1">
    <source>
        <dbReference type="PROSITE" id="PS51729"/>
    </source>
</evidence>
<name>A0A974WE24_9BACT</name>
<dbReference type="InterPro" id="IPR016181">
    <property type="entry name" value="Acyl_CoA_acyltransferase"/>
</dbReference>
<feature type="domain" description="N-acetyltransferase" evidence="1">
    <location>
        <begin position="4"/>
        <end position="89"/>
    </location>
</feature>
<reference evidence="2" key="1">
    <citation type="submission" date="2021-02" db="EMBL/GenBank/DDBJ databases">
        <title>Fulvivirga sp. S481 isolated from sea water.</title>
        <authorList>
            <person name="Bae S.S."/>
            <person name="Baek K."/>
        </authorList>
    </citation>
    <scope>NUCLEOTIDE SEQUENCE</scope>
    <source>
        <strain evidence="2">S481</strain>
    </source>
</reference>
<dbReference type="InterPro" id="IPR045057">
    <property type="entry name" value="Gcn5-rel_NAT"/>
</dbReference>
<proteinExistence type="predicted"/>
<dbReference type="PROSITE" id="PS51729">
    <property type="entry name" value="GNAT_YJDJ"/>
    <property type="match status" value="1"/>
</dbReference>